<evidence type="ECO:0000313" key="1">
    <source>
        <dbReference type="EMBL" id="MPM83597.1"/>
    </source>
</evidence>
<sequence>MIRINCNQVIVDRWGGGSYSCQVEKTMIGEVYKRSLVCCGTVFYNQSIAFFINLVSHCNFQISGEAFFTVY</sequence>
<name>A0A645D358_9ZZZZ</name>
<protein>
    <submittedName>
        <fullName evidence="1">Uncharacterized protein</fullName>
    </submittedName>
</protein>
<accession>A0A645D358</accession>
<dbReference type="AlphaFoldDB" id="A0A645D358"/>
<reference evidence="1" key="1">
    <citation type="submission" date="2019-08" db="EMBL/GenBank/DDBJ databases">
        <authorList>
            <person name="Kucharzyk K."/>
            <person name="Murdoch R.W."/>
            <person name="Higgins S."/>
            <person name="Loffler F."/>
        </authorList>
    </citation>
    <scope>NUCLEOTIDE SEQUENCE</scope>
</reference>
<gene>
    <name evidence="1" type="ORF">SDC9_130666</name>
</gene>
<dbReference type="EMBL" id="VSSQ01032359">
    <property type="protein sequence ID" value="MPM83597.1"/>
    <property type="molecule type" value="Genomic_DNA"/>
</dbReference>
<proteinExistence type="predicted"/>
<comment type="caution">
    <text evidence="1">The sequence shown here is derived from an EMBL/GenBank/DDBJ whole genome shotgun (WGS) entry which is preliminary data.</text>
</comment>
<organism evidence="1">
    <name type="scientific">bioreactor metagenome</name>
    <dbReference type="NCBI Taxonomy" id="1076179"/>
    <lineage>
        <taxon>unclassified sequences</taxon>
        <taxon>metagenomes</taxon>
        <taxon>ecological metagenomes</taxon>
    </lineage>
</organism>